<dbReference type="Proteomes" id="UP000199300">
    <property type="component" value="Unassembled WGS sequence"/>
</dbReference>
<dbReference type="GO" id="GO:0016887">
    <property type="term" value="F:ATP hydrolysis activity"/>
    <property type="evidence" value="ECO:0007669"/>
    <property type="project" value="InterPro"/>
</dbReference>
<evidence type="ECO:0000259" key="5">
    <source>
        <dbReference type="PROSITE" id="PS50893"/>
    </source>
</evidence>
<dbReference type="SMART" id="SM00382">
    <property type="entry name" value="AAA"/>
    <property type="match status" value="1"/>
</dbReference>
<dbReference type="STRING" id="872970.SAMN04488134_102286"/>
<proteinExistence type="inferred from homology"/>
<evidence type="ECO:0000256" key="3">
    <source>
        <dbReference type="ARBA" id="ARBA00022741"/>
    </source>
</evidence>
<evidence type="ECO:0000313" key="7">
    <source>
        <dbReference type="Proteomes" id="UP000199300"/>
    </source>
</evidence>
<dbReference type="PANTHER" id="PTHR43335:SF4">
    <property type="entry name" value="ABC TRANSPORTER, ATP-BINDING PROTEIN"/>
    <property type="match status" value="1"/>
</dbReference>
<comment type="similarity">
    <text evidence="1">Belongs to the ABC transporter superfamily.</text>
</comment>
<dbReference type="InterPro" id="IPR003593">
    <property type="entry name" value="AAA+_ATPase"/>
</dbReference>
<gene>
    <name evidence="6" type="ORF">SAMN04488134_102286</name>
</gene>
<dbReference type="Gene3D" id="3.40.50.300">
    <property type="entry name" value="P-loop containing nucleotide triphosphate hydrolases"/>
    <property type="match status" value="1"/>
</dbReference>
<feature type="domain" description="ABC transporter" evidence="5">
    <location>
        <begin position="4"/>
        <end position="228"/>
    </location>
</feature>
<dbReference type="InterPro" id="IPR003439">
    <property type="entry name" value="ABC_transporter-like_ATP-bd"/>
</dbReference>
<evidence type="ECO:0000256" key="4">
    <source>
        <dbReference type="ARBA" id="ARBA00022840"/>
    </source>
</evidence>
<keyword evidence="7" id="KW-1185">Reference proteome</keyword>
<dbReference type="CDD" id="cd03230">
    <property type="entry name" value="ABC_DR_subfamily_A"/>
    <property type="match status" value="1"/>
</dbReference>
<keyword evidence="3" id="KW-0547">Nucleotide-binding</keyword>
<dbReference type="SUPFAM" id="SSF52540">
    <property type="entry name" value="P-loop containing nucleoside triphosphate hydrolases"/>
    <property type="match status" value="1"/>
</dbReference>
<dbReference type="GO" id="GO:0005524">
    <property type="term" value="F:ATP binding"/>
    <property type="evidence" value="ECO:0007669"/>
    <property type="project" value="UniProtKB-KW"/>
</dbReference>
<dbReference type="PANTHER" id="PTHR43335">
    <property type="entry name" value="ABC TRANSPORTER, ATP-BINDING PROTEIN"/>
    <property type="match status" value="1"/>
</dbReference>
<dbReference type="PROSITE" id="PS50893">
    <property type="entry name" value="ABC_TRANSPORTER_2"/>
    <property type="match status" value="1"/>
</dbReference>
<protein>
    <submittedName>
        <fullName evidence="6">ABC-2 type transport system ATP-binding protein</fullName>
    </submittedName>
</protein>
<dbReference type="InterPro" id="IPR027417">
    <property type="entry name" value="P-loop_NTPase"/>
</dbReference>
<reference evidence="6 7" key="1">
    <citation type="submission" date="2016-10" db="EMBL/GenBank/DDBJ databases">
        <authorList>
            <person name="de Groot N.N."/>
        </authorList>
    </citation>
    <scope>NUCLEOTIDE SEQUENCE [LARGE SCALE GENOMIC DNA]</scope>
    <source>
        <strain evidence="6 7">CGMCC 1.10434</strain>
    </source>
</reference>
<evidence type="ECO:0000313" key="6">
    <source>
        <dbReference type="EMBL" id="SEN92130.1"/>
    </source>
</evidence>
<organism evidence="6 7">
    <name type="scientific">Amphibacillus marinus</name>
    <dbReference type="NCBI Taxonomy" id="872970"/>
    <lineage>
        <taxon>Bacteria</taxon>
        <taxon>Bacillati</taxon>
        <taxon>Bacillota</taxon>
        <taxon>Bacilli</taxon>
        <taxon>Bacillales</taxon>
        <taxon>Bacillaceae</taxon>
        <taxon>Amphibacillus</taxon>
    </lineage>
</organism>
<accession>A0A1H8KGN1</accession>
<evidence type="ECO:0000256" key="1">
    <source>
        <dbReference type="ARBA" id="ARBA00005417"/>
    </source>
</evidence>
<name>A0A1H8KGN1_9BACI</name>
<keyword evidence="2" id="KW-0813">Transport</keyword>
<dbReference type="AlphaFoldDB" id="A0A1H8KGN1"/>
<dbReference type="Pfam" id="PF00005">
    <property type="entry name" value="ABC_tran"/>
    <property type="match status" value="1"/>
</dbReference>
<dbReference type="EMBL" id="FODJ01000002">
    <property type="protein sequence ID" value="SEN92130.1"/>
    <property type="molecule type" value="Genomic_DNA"/>
</dbReference>
<keyword evidence="4 6" id="KW-0067">ATP-binding</keyword>
<dbReference type="RefSeq" id="WP_177178217.1">
    <property type="nucleotide sequence ID" value="NZ_FODJ01000002.1"/>
</dbReference>
<evidence type="ECO:0000256" key="2">
    <source>
        <dbReference type="ARBA" id="ARBA00022448"/>
    </source>
</evidence>
<sequence>MTIIHLKDVTKRYKKQVVINEVNLKIERPGIWALVGPNGVGKTTLLNCICNIVPISSGTITLLGKSHRSYHVFKQIAFLQDNSILFHYLTGYDHLKYVADSHQVPKSNMLEVAEYLGMSNYLFKRVEDYSLGMKQHLLVALSLINKPKLLLMDEPLNGLDPTSAILIRNILLDLVKQGTTVILSSHNLAEIDRVTNQIIFLKNGKLFEVNRSDYLTTRYLFKVSNAKKAKKVLTEARYQVNDSAHNLDIEISEQDLDQCIKHIHNSNITILDIQKQVSSSEALYQDYYSEVMKGAH</sequence>